<keyword evidence="3 4" id="KW-0342">GTP-binding</keyword>
<dbReference type="EMBL" id="JBEFKJ010000020">
    <property type="protein sequence ID" value="KAL2040558.1"/>
    <property type="molecule type" value="Genomic_DNA"/>
</dbReference>
<dbReference type="Proteomes" id="UP001590950">
    <property type="component" value="Unassembled WGS sequence"/>
</dbReference>
<sequence>MDFQTWTQLVRSIGTTLNEMEKKKVLLMGKSGSGKSSMRNIIFSNYRAKDVRRLGATIDVEHSNIKFLGNLTLNLWDCGGQDAFTGTYLTTQKSHVFSDVGVLIYVFDVESRSFDRDLATYTSINTALAEYSRYAHVFALVHKIDLVNPEFRIKVIANREAAINEASGPFQKTLKVFGTSIWDQSLYKAWGGIVNSLIPNLDVMERYLRGLMGETMAEEITLFERATFLAVMKVTSEVGKRNPYPDRDEKMSNIIKTFKASLAKFAGDNPGPDFCEKFCISAPRFALIIEELTKNTYVCVVLPPGEAELNCAKINIGIARERFASMDFLSGGEDQEELGEDSEEN</sequence>
<dbReference type="SUPFAM" id="SSF52540">
    <property type="entry name" value="P-loop containing nucleoside triphosphate hydrolases"/>
    <property type="match status" value="1"/>
</dbReference>
<keyword evidence="2 4" id="KW-0547">Nucleotide-binding</keyword>
<dbReference type="Gene3D" id="3.30.450.190">
    <property type="match status" value="1"/>
</dbReference>
<accession>A0ABR4A4F5</accession>
<organism evidence="5 6">
    <name type="scientific">Stereocaulon virgatum</name>
    <dbReference type="NCBI Taxonomy" id="373712"/>
    <lineage>
        <taxon>Eukaryota</taxon>
        <taxon>Fungi</taxon>
        <taxon>Dikarya</taxon>
        <taxon>Ascomycota</taxon>
        <taxon>Pezizomycotina</taxon>
        <taxon>Lecanoromycetes</taxon>
        <taxon>OSLEUM clade</taxon>
        <taxon>Lecanoromycetidae</taxon>
        <taxon>Lecanorales</taxon>
        <taxon>Lecanorineae</taxon>
        <taxon>Stereocaulaceae</taxon>
        <taxon>Stereocaulon</taxon>
    </lineage>
</organism>
<dbReference type="Pfam" id="PF04670">
    <property type="entry name" value="Gtr1_RagA"/>
    <property type="match status" value="1"/>
</dbReference>
<evidence type="ECO:0000313" key="6">
    <source>
        <dbReference type="Proteomes" id="UP001590950"/>
    </source>
</evidence>
<dbReference type="PANTHER" id="PTHR11259">
    <property type="entry name" value="RAS-RELATED GTP BINDING RAG/GTR YEAST"/>
    <property type="match status" value="1"/>
</dbReference>
<protein>
    <recommendedName>
        <fullName evidence="4">GTP-binding protein</fullName>
    </recommendedName>
</protein>
<gene>
    <name evidence="5" type="ORF">N7G274_006537</name>
</gene>
<keyword evidence="6" id="KW-1185">Reference proteome</keyword>
<dbReference type="Gene3D" id="3.40.50.300">
    <property type="entry name" value="P-loop containing nucleotide triphosphate hydrolases"/>
    <property type="match status" value="1"/>
</dbReference>
<comment type="function">
    <text evidence="4">GTPase involved in activation of the TORC1 signaling pathway, which promotes growth and represses autophagy in nutrient-rich conditions.</text>
</comment>
<evidence type="ECO:0000313" key="5">
    <source>
        <dbReference type="EMBL" id="KAL2040558.1"/>
    </source>
</evidence>
<dbReference type="InterPro" id="IPR027417">
    <property type="entry name" value="P-loop_NTPase"/>
</dbReference>
<evidence type="ECO:0000256" key="4">
    <source>
        <dbReference type="RuleBase" id="RU367014"/>
    </source>
</evidence>
<dbReference type="InterPro" id="IPR006762">
    <property type="entry name" value="Gtr1_RagA"/>
</dbReference>
<comment type="subunit">
    <text evidence="4">Component of the GSE complex.</text>
</comment>
<comment type="caution">
    <text evidence="5">The sequence shown here is derived from an EMBL/GenBank/DDBJ whole genome shotgun (WGS) entry which is preliminary data.</text>
</comment>
<dbReference type="PANTHER" id="PTHR11259:SF1">
    <property type="entry name" value="RAS-RELATED GTP-BINDING PROTEIN"/>
    <property type="match status" value="1"/>
</dbReference>
<proteinExistence type="inferred from homology"/>
<evidence type="ECO:0000256" key="2">
    <source>
        <dbReference type="ARBA" id="ARBA00022741"/>
    </source>
</evidence>
<evidence type="ECO:0000256" key="1">
    <source>
        <dbReference type="ARBA" id="ARBA00007756"/>
    </source>
</evidence>
<comment type="similarity">
    <text evidence="1 4">Belongs to the GTR/RAG GTP-binding protein family.</text>
</comment>
<name>A0ABR4A4F5_9LECA</name>
<reference evidence="5 6" key="1">
    <citation type="submission" date="2024-09" db="EMBL/GenBank/DDBJ databases">
        <title>Rethinking Asexuality: The Enigmatic Case of Functional Sexual Genes in Lepraria (Stereocaulaceae).</title>
        <authorList>
            <person name="Doellman M."/>
            <person name="Sun Y."/>
            <person name="Barcenas-Pena A."/>
            <person name="Lumbsch H.T."/>
            <person name="Grewe F."/>
        </authorList>
    </citation>
    <scope>NUCLEOTIDE SEQUENCE [LARGE SCALE GENOMIC DNA]</scope>
    <source>
        <strain evidence="5 6">Mercado 3170</strain>
    </source>
</reference>
<evidence type="ECO:0000256" key="3">
    <source>
        <dbReference type="ARBA" id="ARBA00023134"/>
    </source>
</evidence>